<keyword evidence="1" id="KW-0479">Metal-binding</keyword>
<feature type="region of interest" description="Disordered" evidence="7">
    <location>
        <begin position="3930"/>
        <end position="3961"/>
    </location>
</feature>
<dbReference type="PROSITE" id="PS50157">
    <property type="entry name" value="ZINC_FINGER_C2H2_2"/>
    <property type="match status" value="6"/>
</dbReference>
<dbReference type="Proteomes" id="UP000694941">
    <property type="component" value="Unplaced"/>
</dbReference>
<proteinExistence type="predicted"/>
<feature type="region of interest" description="Disordered" evidence="7">
    <location>
        <begin position="1320"/>
        <end position="1351"/>
    </location>
</feature>
<evidence type="ECO:0000256" key="5">
    <source>
        <dbReference type="ARBA" id="ARBA00022975"/>
    </source>
</evidence>
<name>A0ABM1BC26_LIMPO</name>
<dbReference type="PANTHER" id="PTHR19818">
    <property type="entry name" value="ZINC FINGER PROTEIN ZIC AND GLI"/>
    <property type="match status" value="1"/>
</dbReference>
<feature type="region of interest" description="Disordered" evidence="7">
    <location>
        <begin position="1"/>
        <end position="32"/>
    </location>
</feature>
<dbReference type="InterPro" id="IPR036792">
    <property type="entry name" value="Asp_carbatrfase_reg_C_sf"/>
</dbReference>
<feature type="domain" description="C2H2-type" evidence="8">
    <location>
        <begin position="3419"/>
        <end position="3446"/>
    </location>
</feature>
<dbReference type="SUPFAM" id="SSF57825">
    <property type="entry name" value="Aspartate carbamoyltransferase, Regulatory-chain, C-terminal domain"/>
    <property type="match status" value="1"/>
</dbReference>
<feature type="domain" description="C2H2-type" evidence="8">
    <location>
        <begin position="2494"/>
        <end position="2522"/>
    </location>
</feature>
<reference evidence="10" key="1">
    <citation type="submission" date="2025-08" db="UniProtKB">
        <authorList>
            <consortium name="RefSeq"/>
        </authorList>
    </citation>
    <scope>IDENTIFICATION</scope>
    <source>
        <tissue evidence="10">Muscle</tissue>
    </source>
</reference>
<feature type="compositionally biased region" description="Polar residues" evidence="7">
    <location>
        <begin position="80"/>
        <end position="98"/>
    </location>
</feature>
<dbReference type="InterPro" id="IPR050329">
    <property type="entry name" value="GLI_C2H2-zinc-finger"/>
</dbReference>
<evidence type="ECO:0000259" key="8">
    <source>
        <dbReference type="PROSITE" id="PS50157"/>
    </source>
</evidence>
<protein>
    <submittedName>
        <fullName evidence="10">Uncharacterized protein LOC106463497</fullName>
    </submittedName>
</protein>
<dbReference type="Gene3D" id="3.30.160.60">
    <property type="entry name" value="Classic Zinc Finger"/>
    <property type="match status" value="3"/>
</dbReference>
<feature type="domain" description="C2H2-type" evidence="8">
    <location>
        <begin position="3447"/>
        <end position="3475"/>
    </location>
</feature>
<feature type="region of interest" description="Disordered" evidence="7">
    <location>
        <begin position="719"/>
        <end position="752"/>
    </location>
</feature>
<dbReference type="RefSeq" id="XP_013778989.2">
    <property type="nucleotide sequence ID" value="XM_013923535.2"/>
</dbReference>
<evidence type="ECO:0000313" key="9">
    <source>
        <dbReference type="Proteomes" id="UP000694941"/>
    </source>
</evidence>
<keyword evidence="9" id="KW-1185">Reference proteome</keyword>
<feature type="domain" description="C2H2-type" evidence="8">
    <location>
        <begin position="3667"/>
        <end position="3694"/>
    </location>
</feature>
<dbReference type="PANTHER" id="PTHR19818:SF139">
    <property type="entry name" value="PAIR-RULE PROTEIN ODD-PAIRED"/>
    <property type="match status" value="1"/>
</dbReference>
<feature type="domain" description="C2H2-type" evidence="8">
    <location>
        <begin position="3340"/>
        <end position="3368"/>
    </location>
</feature>
<evidence type="ECO:0000256" key="1">
    <source>
        <dbReference type="ARBA" id="ARBA00022723"/>
    </source>
</evidence>
<evidence type="ECO:0000256" key="4">
    <source>
        <dbReference type="ARBA" id="ARBA00022833"/>
    </source>
</evidence>
<gene>
    <name evidence="10" type="primary">LOC106463497</name>
</gene>
<keyword evidence="3 6" id="KW-0863">Zinc-finger</keyword>
<evidence type="ECO:0000256" key="6">
    <source>
        <dbReference type="PROSITE-ProRule" id="PRU00042"/>
    </source>
</evidence>
<feature type="region of interest" description="Disordered" evidence="7">
    <location>
        <begin position="80"/>
        <end position="105"/>
    </location>
</feature>
<evidence type="ECO:0000256" key="3">
    <source>
        <dbReference type="ARBA" id="ARBA00022771"/>
    </source>
</evidence>
<evidence type="ECO:0000256" key="7">
    <source>
        <dbReference type="SAM" id="MobiDB-lite"/>
    </source>
</evidence>
<keyword evidence="4" id="KW-0862">Zinc</keyword>
<dbReference type="GeneID" id="106463497"/>
<evidence type="ECO:0000256" key="2">
    <source>
        <dbReference type="ARBA" id="ARBA00022737"/>
    </source>
</evidence>
<keyword evidence="2" id="KW-0677">Repeat</keyword>
<dbReference type="InterPro" id="IPR013087">
    <property type="entry name" value="Znf_C2H2_type"/>
</dbReference>
<feature type="domain" description="C2H2-type" evidence="8">
    <location>
        <begin position="3848"/>
        <end position="3871"/>
    </location>
</feature>
<keyword evidence="5" id="KW-0665">Pyrimidine biosynthesis</keyword>
<dbReference type="PROSITE" id="PS00028">
    <property type="entry name" value="ZINC_FINGER_C2H2_1"/>
    <property type="match status" value="9"/>
</dbReference>
<accession>A0ABM1BC26</accession>
<organism evidence="9 10">
    <name type="scientific">Limulus polyphemus</name>
    <name type="common">Atlantic horseshoe crab</name>
    <dbReference type="NCBI Taxonomy" id="6850"/>
    <lineage>
        <taxon>Eukaryota</taxon>
        <taxon>Metazoa</taxon>
        <taxon>Ecdysozoa</taxon>
        <taxon>Arthropoda</taxon>
        <taxon>Chelicerata</taxon>
        <taxon>Merostomata</taxon>
        <taxon>Xiphosura</taxon>
        <taxon>Limulidae</taxon>
        <taxon>Limulus</taxon>
    </lineage>
</organism>
<evidence type="ECO:0000313" key="10">
    <source>
        <dbReference type="RefSeq" id="XP_013778989.2"/>
    </source>
</evidence>
<dbReference type="SMART" id="SM00355">
    <property type="entry name" value="ZnF_C2H2"/>
    <property type="match status" value="25"/>
</dbReference>
<sequence length="4024" mass="457655">MQLDDKDNNTQKLYQTTTEKLEATPTGTNNSEQYSYHLLEVSKVSKQLEDGSTSEEVVNLPKPFTCTNQVGEVALGTLEGYSTSSEPNTDISDTPNSRSDSKHCNSHLPEICKNSEQLQDNAISKEQVILPSISRCSTQEENTVTEVCREGQSTNSEFIVDVLDKVSVNTGLKKFNSYMQEMCKISKQLQNHKSSVKLVNMPSTSKCMTQEEEMSDISGNDCSANSESRVDILNTLNCRTDLKNCNSHLLEMFENSIQPEGEVCTEEQVERTTEEDGIEYLPTSESISNLNLPLACGYMTKEDEVTADVSVLDLMESIESKSNVSESQKNDLTTISVEKYKKVSLPFMSSVVEELEKRQVASNSASGVSSSVFSTPNSDNGLIIENSIDTKNNDSVNKNRVYTESEKLNVTLNVLINHIVSKCMADKKSESVGPETDQRDGTCLYEDEDPDVFLNKGIECNGCDSVKNSKKSAKATTPNDFYIISKEPVKHEIKEQKLSGGNEGNALPVDLRCNINDEKCNIESIHIDNTSFVKNHDCVKKVDVDEESNFDSFNSYNQRSTTNSISKRYKIFSGNTSVDNLTSLFSCGKESVEKNVSREIKKEERTVLRGTRTNFDNLEDISTKNVRSIQNQISQASHCEPDLSYQTLGEVSTNENLTFEGFGSSEDDCIKEKILFDDPINRSVSDELDVENVSQNNYSNCMGGELTNKYNEKNKANEFADSSGLKSEIKENSSSGFDLPPDSSHVGEDESNDQILSSFVEEDESSDRFLSSNVGEDESNDQIMFSHVEEDESSDLLLCSHVGEDESNDQLLSSHVGVDESNDQILSSHVGEDGSNDQLLSSHVGVDESNDQILSKKIKEADMNEGEETFSSTYIIEESQPLETYEVVQKSSYSKNRQVCDQKKGENNHKVLQEGRTFLRDNKNYQKNLEEKEHCQDISHEKISSENVQKIVLKPVSVVISRLLSLENYVKNNLKSNQEFKQNSQNEGIRISEKVSLVDKLHMGNEATIVKDLTYACTLCIFTTTDENVFAHHIKEHPINVLTSWCKKCQRVFSNVGKLVHHIQTSCTGSFDACIKCGVASCNFETKSPLQFYHHNRFKHRGCLRLNCNTCDRFFSMPHCLTLHVQDECLKLENICKQPEEETKDPEISSHQRKGQDLTCRVISMFEDNSDDPECISSQMLNSDTTNQKSLQNSSDSSYQANCFDGQKLGKLTILKTLSPDKESAFTAGGECQAKNTVEVQNYTTGTNNKPAKQAICKKSENLDDQIKNAPVVEVSFSECYKNVSTSEDKNTDESKKLINDEHINSEAKKCKEQTEYCKEQSSKHKKDSSESSQDDSSKIKTKIPAHTTHDEKDQNFPLLLTCVRTERFSKDHDCSDVMTDVLTFSKKMKDRKSPECDHPVLDMQVEVGKEPTVSKNSSSTIQDCPKFSKSKELSLALDVEEENFEYSSFRDFQYEANLFSSALNEKITLNREKLKVTINHDEFTEHDQPAFIFVDDKQYENKTNSKPVELTEGFSCISTNNAIRNASENLEESRIDHYKHLGEDVEEYEEKSAMEACVCDEKTCVNALSGVADNTSLVPPKSHQKTCVKVTEVMKNKSLQLDMCKMLETGSVTLPCPTASGIYKKSLDKNNILSTVSLSSDNKLKEIEGSFSANLSSKHDFNCQELKAFSAKDSIQMLEKLELNTEDMDQQQEENVNCNIGLTSLESTYSAIKREFPTLLSSVSGNTTTLWQTDKTLPTAVPDNNSSSVLPHRSHSGKSVLYNKPHQINESDLDIPQQSELGNVSPIKMLTTLPAPETLITKRINEKHKQWTKFIDLLKSASLIHKLLEDEHIIKFFKCTNQNCAFTTDNPTEYEEHLKNHEDKTLPCPYCFIFYNLAVLAEHMLKKHWKLRYQCGYCWYRGWGKMHVRIHTKCAHVEKPLKILVGIELKGEEPDEDVPDYLEVTKSYYCNVGTCMFSTFDPSVFKEHYDTTHKTVSVFPCYYCKTEVLSFERLLKHLKFHGLNSFQCAFCLHGTETQAEVVEHMTAVHPDKPLQLYVRGSHGLSKTDTPSLPMSTDPSKPITLPVQLGNQSHQSGSFETSKLESVINFQLPLSPNRKKDISKSDIVLYDPLLQRETGNNESVKPTTVKGELNRNNIEITHKELIPVLSKVSLEKTERVKLAPEEQSVKNDNVEATPCFSSMNYINILDNLEYSTDLSRNIKKDNRKISDPNISDTSLQKLVVCKVEKLCEDQESQFFESKAKNMDMMHENKNFCRNEPRTSQKTSAKKTVCISELGEIAPELVVQEISNDFKTHSSPLQSLNNSFNCLETQVDFVNTEKSEVTQEDVEVLVSYVTERSSENEKAEVCENKLSDNKVQKEDLQINSDLSLNKSYSSFIEQKFECVDVSSATNIEVSETDDPFEESITSECPIPDKSAQNTNISCVSTKDKVSKYKHLSDKTPNEIDEARINREGPNLEKEMKCTYRCRLCSVEMVTHRHILQHLKNIHCVQLHKCGYCDQTSKSTKTLIQHSEKYHHERTPKIVLMYEKIIMSQKESVDLLAEVKSSTSFRENKMEETVQNDGKKKEESFKVKTKMGKISDLQLINGPVDNTNSFLECELKNSLSTTDQQLDRKLNKVEHQAVFPKQQKSETEGYVSLNNLLDSRRENNSLFGDTELHELVRESKQSYNTKVCENPHEFSSNGNFQEVSQNQFVLSMNEGNTTNRDNGNSVAGVATSSCNIKSHNPAVLTQKFNACKERSKDKSFLFICPFCGYAKASYCALKLHLFRELKYHRLLCIVCNISCFGTKEMKTHFQRHHPGEEFYYERKFDRNIEELVEKFLRSQEILTEKDKMLLLNNTQTSKATKKRSKTSLFDKKCKLLHMCEKAAALSKERSLTCFKDDLEVLNREKKMEKSINAKIKKNTKDDKAKESIINNDHKRTIEEDTNPLLSEELKELGNKAIKFCHKEIKSKSENFGLSLSCPKNEKTEVQDESVKSKLDTTEENSEVSNTLLADFENDSITSKKQGKDADYEDQSIAIANNTSLLSNSDKEKSKKEPVLFTCPFCDYTKASYCEQKLHIFRELKYHRLLCIICNVSCFGKREMKAHFRRYHPGEELYYERKYDHNIEELVERFLRNQEKLTAKNKMLLLNHEQTPRATKQRSGISIFEKKCKLLFICENAITTSNESPPIYFTDNQKDMAKQERKGEIFITEVKMKKNATNESILSVTEDINNDQKGTFKESTHLFSKETLKKLGSKPCLNETIKYKNQEVHFSTSSVKNKKIGIQNSPPKIEVSSAKEKSNQCANSSGSTFPMLSSIGKEKSKVGPVLFSCPFCDCTRSSYHAQKLHMYRELKYRRFLCLLCSTKFFNIKELKAHFQKCHFGEKLSYEQKCDAETEEWVDHLLKKQKKLTVKESKYLSLQPNHSLNSQATKKQYKYTCLFCGAKKCNTGNFKKHLFNHKQYRPVKCFHCNKKFRYTCEVKQHLEKHHPGLASYSTVTKSDSIEDWVNEIISSQQLSNHNEKEQEVHLEKANVKDGMSGVKAKKHISDGAFTCHWQNCNFVAVDKKKLKYHLMIHFSRTNFSCPYCQTLCDSEAKLKSHCELSHSEKSLPSTSVRNEKSVSYDMKKNQLGNNSNKITCSYCGLVIYSDQELKLHIQWEHQNESKEDAIEESGDNASASQPQDKLLECEQCGIKFVKHHEILEHLKSHEEKVLKSPDSSPLVNFPLYNKDQNSRLITTMGSENESNPPSLNVSHEVPYKIPGMNNGELNLISDELSSKETTSRNVTRCAYCRKNVPSDTIKQHCRKQHPTLPVKIIKHRPKTPLESPKFYGDSCEKRNPVNIKEDLLLKFMEHKSVEKFFLSEKEPYRCEYCPAHFNCVTHLQKHWQEEHQVKLKSLAFDTEVHDTKQEKSNICNAVEQLPQQLHSKISARKSFVQHCASQLNNFSETFPESNETSYPHITEPTPSAKRQLSQENANTSYDSLSQGEFSFYGKKQKMDTSNIKVHIPSLGAKIPYQSVSHLCNLQPCVLLTDLKSQLFTLGLF</sequence>